<evidence type="ECO:0000256" key="7">
    <source>
        <dbReference type="ARBA" id="ARBA00022840"/>
    </source>
</evidence>
<evidence type="ECO:0000256" key="6">
    <source>
        <dbReference type="ARBA" id="ARBA00022777"/>
    </source>
</evidence>
<dbReference type="GO" id="GO:0000155">
    <property type="term" value="F:phosphorelay sensor kinase activity"/>
    <property type="evidence" value="ECO:0007669"/>
    <property type="project" value="InterPro"/>
</dbReference>
<dbReference type="GO" id="GO:0005524">
    <property type="term" value="F:ATP binding"/>
    <property type="evidence" value="ECO:0007669"/>
    <property type="project" value="UniProtKB-KW"/>
</dbReference>
<protein>
    <recommendedName>
        <fullName evidence="2">histidine kinase</fullName>
        <ecNumber evidence="2">2.7.13.3</ecNumber>
    </recommendedName>
</protein>
<organism evidence="12 13">
    <name type="scientific">Microlunatus elymi</name>
    <dbReference type="NCBI Taxonomy" id="2596828"/>
    <lineage>
        <taxon>Bacteria</taxon>
        <taxon>Bacillati</taxon>
        <taxon>Actinomycetota</taxon>
        <taxon>Actinomycetes</taxon>
        <taxon>Propionibacteriales</taxon>
        <taxon>Propionibacteriaceae</taxon>
        <taxon>Microlunatus</taxon>
    </lineage>
</organism>
<evidence type="ECO:0000313" key="13">
    <source>
        <dbReference type="Proteomes" id="UP000319263"/>
    </source>
</evidence>
<evidence type="ECO:0000256" key="9">
    <source>
        <dbReference type="SAM" id="Phobius"/>
    </source>
</evidence>
<evidence type="ECO:0000256" key="2">
    <source>
        <dbReference type="ARBA" id="ARBA00012438"/>
    </source>
</evidence>
<keyword evidence="3" id="KW-0597">Phosphoprotein</keyword>
<feature type="transmembrane region" description="Helical" evidence="9">
    <location>
        <begin position="113"/>
        <end position="130"/>
    </location>
</feature>
<keyword evidence="5" id="KW-0547">Nucleotide-binding</keyword>
<feature type="transmembrane region" description="Helical" evidence="9">
    <location>
        <begin position="68"/>
        <end position="84"/>
    </location>
</feature>
<evidence type="ECO:0000256" key="5">
    <source>
        <dbReference type="ARBA" id="ARBA00022741"/>
    </source>
</evidence>
<keyword evidence="9" id="KW-1133">Transmembrane helix</keyword>
<accession>A0A516Q4C4</accession>
<dbReference type="OrthoDB" id="227596at2"/>
<dbReference type="EC" id="2.7.13.3" evidence="2"/>
<evidence type="ECO:0000256" key="8">
    <source>
        <dbReference type="ARBA" id="ARBA00023012"/>
    </source>
</evidence>
<feature type="domain" description="Signal transduction histidine kinase subgroup 3 dimerisation and phosphoacceptor" evidence="10">
    <location>
        <begin position="178"/>
        <end position="244"/>
    </location>
</feature>
<keyword evidence="7" id="KW-0067">ATP-binding</keyword>
<evidence type="ECO:0000256" key="4">
    <source>
        <dbReference type="ARBA" id="ARBA00022679"/>
    </source>
</evidence>
<dbReference type="RefSeq" id="WP_143988231.1">
    <property type="nucleotide sequence ID" value="NZ_CP041692.1"/>
</dbReference>
<feature type="transmembrane region" description="Helical" evidence="9">
    <location>
        <begin position="21"/>
        <end position="38"/>
    </location>
</feature>
<dbReference type="GO" id="GO:0046983">
    <property type="term" value="F:protein dimerization activity"/>
    <property type="evidence" value="ECO:0007669"/>
    <property type="project" value="InterPro"/>
</dbReference>
<keyword evidence="8" id="KW-0902">Two-component regulatory system</keyword>
<dbReference type="Pfam" id="PF07730">
    <property type="entry name" value="HisKA_3"/>
    <property type="match status" value="1"/>
</dbReference>
<dbReference type="KEGG" id="mik:FOE78_22400"/>
<gene>
    <name evidence="12" type="ORF">FOE78_22400</name>
</gene>
<dbReference type="EMBL" id="CP041692">
    <property type="protein sequence ID" value="QDP98290.1"/>
    <property type="molecule type" value="Genomic_DNA"/>
</dbReference>
<evidence type="ECO:0000256" key="1">
    <source>
        <dbReference type="ARBA" id="ARBA00000085"/>
    </source>
</evidence>
<dbReference type="Proteomes" id="UP000319263">
    <property type="component" value="Chromosome"/>
</dbReference>
<dbReference type="Gene3D" id="3.30.565.10">
    <property type="entry name" value="Histidine kinase-like ATPase, C-terminal domain"/>
    <property type="match status" value="1"/>
</dbReference>
<evidence type="ECO:0000259" key="10">
    <source>
        <dbReference type="Pfam" id="PF07730"/>
    </source>
</evidence>
<dbReference type="SUPFAM" id="SSF55874">
    <property type="entry name" value="ATPase domain of HSP90 chaperone/DNA topoisomerase II/histidine kinase"/>
    <property type="match status" value="1"/>
</dbReference>
<dbReference type="InterPro" id="IPR055558">
    <property type="entry name" value="DUF7134"/>
</dbReference>
<dbReference type="PANTHER" id="PTHR24421">
    <property type="entry name" value="NITRATE/NITRITE SENSOR PROTEIN NARX-RELATED"/>
    <property type="match status" value="1"/>
</dbReference>
<evidence type="ECO:0000256" key="3">
    <source>
        <dbReference type="ARBA" id="ARBA00022553"/>
    </source>
</evidence>
<feature type="transmembrane region" description="Helical" evidence="9">
    <location>
        <begin position="44"/>
        <end position="61"/>
    </location>
</feature>
<dbReference type="InterPro" id="IPR050482">
    <property type="entry name" value="Sensor_HK_TwoCompSys"/>
</dbReference>
<keyword evidence="9" id="KW-0472">Membrane</keyword>
<keyword evidence="9" id="KW-0812">Transmembrane</keyword>
<keyword evidence="4" id="KW-0808">Transferase</keyword>
<proteinExistence type="predicted"/>
<evidence type="ECO:0000313" key="12">
    <source>
        <dbReference type="EMBL" id="QDP98290.1"/>
    </source>
</evidence>
<keyword evidence="13" id="KW-1185">Reference proteome</keyword>
<feature type="transmembrane region" description="Helical" evidence="9">
    <location>
        <begin position="136"/>
        <end position="152"/>
    </location>
</feature>
<reference evidence="12 13" key="1">
    <citation type="submission" date="2019-07" db="EMBL/GenBank/DDBJ databases">
        <title>Microlunatus dokdonensis sp. nov. isolated from the rhizospheric soil of the wild plant Elymus tsukushiensis.</title>
        <authorList>
            <person name="Ghim S.-Y."/>
            <person name="Hwang Y.-J."/>
            <person name="Son J.-S."/>
            <person name="Shin J.-H."/>
        </authorList>
    </citation>
    <scope>NUCLEOTIDE SEQUENCE [LARGE SCALE GENOMIC DNA]</scope>
    <source>
        <strain evidence="12 13">KUDC0627</strain>
    </source>
</reference>
<sequence>MVGGRFGVWWTRRIGGFPRSDLALSAVLTVIAVISVLTGHPDEGPLALTLPVAVVMTGSLAWRTRAPVVSAAAVCIAGLLQALLSQSPGSLWSLVVLILVMYSVAAGYQEGTAALIGLAMLALLLAQERIDNGVDYVFIAVLFGGTWLLGRSSRRWLHRIRSVEKDHAQLVRLAIAEERLQIARELHDTVAHNLSVIAVQAEAAGAALDRDPGLARQPLTVIAGSARRSLGEIRTVLHHLRDDDAESGLRPPVGMAQLDQLLDSARLLGIQLRSRVELRSQPLPPAIDRATYRIVQEALTNVARHAPGSVADLRMEIVDRVLRIEVVNGAPAGAARSFGSGVGLVGITERTHAVGGVLESGPDGDGFRVSVRLPLGAESL</sequence>
<dbReference type="AlphaFoldDB" id="A0A516Q4C4"/>
<dbReference type="InterPro" id="IPR036890">
    <property type="entry name" value="HATPase_C_sf"/>
</dbReference>
<dbReference type="Pfam" id="PF23539">
    <property type="entry name" value="DUF7134"/>
    <property type="match status" value="1"/>
</dbReference>
<name>A0A516Q4C4_9ACTN</name>
<dbReference type="Gene3D" id="1.20.5.1930">
    <property type="match status" value="1"/>
</dbReference>
<feature type="domain" description="DUF7134" evidence="11">
    <location>
        <begin position="21"/>
        <end position="154"/>
    </location>
</feature>
<comment type="catalytic activity">
    <reaction evidence="1">
        <text>ATP + protein L-histidine = ADP + protein N-phospho-L-histidine.</text>
        <dbReference type="EC" id="2.7.13.3"/>
    </reaction>
</comment>
<dbReference type="GO" id="GO:0016020">
    <property type="term" value="C:membrane"/>
    <property type="evidence" value="ECO:0007669"/>
    <property type="project" value="InterPro"/>
</dbReference>
<dbReference type="PANTHER" id="PTHR24421:SF10">
    <property type="entry name" value="NITRATE_NITRITE SENSOR PROTEIN NARQ"/>
    <property type="match status" value="1"/>
</dbReference>
<evidence type="ECO:0000259" key="11">
    <source>
        <dbReference type="Pfam" id="PF23539"/>
    </source>
</evidence>
<keyword evidence="6" id="KW-0418">Kinase</keyword>
<dbReference type="InterPro" id="IPR011712">
    <property type="entry name" value="Sig_transdc_His_kin_sub3_dim/P"/>
</dbReference>
<dbReference type="CDD" id="cd16917">
    <property type="entry name" value="HATPase_UhpB-NarQ-NarX-like"/>
    <property type="match status" value="1"/>
</dbReference>